<name>A0A812NTJ7_SYMPI</name>
<evidence type="ECO:0000313" key="2">
    <source>
        <dbReference type="Proteomes" id="UP000649617"/>
    </source>
</evidence>
<gene>
    <name evidence="1" type="ORF">SPIL2461_LOCUS7866</name>
</gene>
<feature type="non-terminal residue" evidence="1">
    <location>
        <position position="1"/>
    </location>
</feature>
<dbReference type="OrthoDB" id="425818at2759"/>
<keyword evidence="2" id="KW-1185">Reference proteome</keyword>
<comment type="caution">
    <text evidence="1">The sequence shown here is derived from an EMBL/GenBank/DDBJ whole genome shotgun (WGS) entry which is preliminary data.</text>
</comment>
<organism evidence="1 2">
    <name type="scientific">Symbiodinium pilosum</name>
    <name type="common">Dinoflagellate</name>
    <dbReference type="NCBI Taxonomy" id="2952"/>
    <lineage>
        <taxon>Eukaryota</taxon>
        <taxon>Sar</taxon>
        <taxon>Alveolata</taxon>
        <taxon>Dinophyceae</taxon>
        <taxon>Suessiales</taxon>
        <taxon>Symbiodiniaceae</taxon>
        <taxon>Symbiodinium</taxon>
    </lineage>
</organism>
<dbReference type="AlphaFoldDB" id="A0A812NTJ7"/>
<protein>
    <submittedName>
        <fullName evidence="1">Uncharacterized protein</fullName>
    </submittedName>
</protein>
<evidence type="ECO:0000313" key="1">
    <source>
        <dbReference type="EMBL" id="CAE7335960.1"/>
    </source>
</evidence>
<proteinExistence type="predicted"/>
<feature type="non-terminal residue" evidence="1">
    <location>
        <position position="121"/>
    </location>
</feature>
<sequence length="121" mass="13932">VDAFRHDRDLFYGRCTNVIMPWYYRMMGFKFMPGVVYMQSKKGVLKLQRENGNAMDVFHVVSQLARPSVNISMDKLEKAGVDKLSLDRCKQSVADGLFKKKDKAGKEIYGVWDIHPQPTDV</sequence>
<reference evidence="1" key="1">
    <citation type="submission" date="2021-02" db="EMBL/GenBank/DDBJ databases">
        <authorList>
            <person name="Dougan E. K."/>
            <person name="Rhodes N."/>
            <person name="Thang M."/>
            <person name="Chan C."/>
        </authorList>
    </citation>
    <scope>NUCLEOTIDE SEQUENCE</scope>
</reference>
<dbReference type="Proteomes" id="UP000649617">
    <property type="component" value="Unassembled WGS sequence"/>
</dbReference>
<dbReference type="EMBL" id="CAJNIZ010012614">
    <property type="protein sequence ID" value="CAE7335960.1"/>
    <property type="molecule type" value="Genomic_DNA"/>
</dbReference>
<accession>A0A812NTJ7</accession>